<keyword evidence="1" id="KW-0670">Pyruvate</keyword>
<dbReference type="AlphaFoldDB" id="W1XU94"/>
<reference evidence="1" key="1">
    <citation type="submission" date="2013-12" db="EMBL/GenBank/DDBJ databases">
        <title>A Varibaculum cambriense genome reconstructed from a premature infant gut community with otherwise low bacterial novelty that shifts toward anaerobic metabolism during the third week of life.</title>
        <authorList>
            <person name="Brown C.T."/>
            <person name="Sharon I."/>
            <person name="Thomas B.C."/>
            <person name="Castelle C.J."/>
            <person name="Morowitz M.J."/>
            <person name="Banfield J.F."/>
        </authorList>
    </citation>
    <scope>NUCLEOTIDE SEQUENCE</scope>
</reference>
<organism evidence="1">
    <name type="scientific">human gut metagenome</name>
    <dbReference type="NCBI Taxonomy" id="408170"/>
    <lineage>
        <taxon>unclassified sequences</taxon>
        <taxon>metagenomes</taxon>
        <taxon>organismal metagenomes</taxon>
    </lineage>
</organism>
<feature type="non-terminal residue" evidence="1">
    <location>
        <position position="1"/>
    </location>
</feature>
<evidence type="ECO:0000313" key="1">
    <source>
        <dbReference type="EMBL" id="ETJ33686.1"/>
    </source>
</evidence>
<dbReference type="InterPro" id="IPR029061">
    <property type="entry name" value="THDP-binding"/>
</dbReference>
<feature type="non-terminal residue" evidence="1">
    <location>
        <position position="97"/>
    </location>
</feature>
<dbReference type="PANTHER" id="PTHR32154:SF0">
    <property type="entry name" value="PYRUVATE-FLAVODOXIN OXIDOREDUCTASE-RELATED"/>
    <property type="match status" value="1"/>
</dbReference>
<dbReference type="Gene3D" id="3.40.50.970">
    <property type="match status" value="1"/>
</dbReference>
<dbReference type="InterPro" id="IPR050722">
    <property type="entry name" value="Pyruvate:ferred/Flavod_OxRd"/>
</dbReference>
<dbReference type="PANTHER" id="PTHR32154">
    <property type="entry name" value="PYRUVATE-FLAVODOXIN OXIDOREDUCTASE-RELATED"/>
    <property type="match status" value="1"/>
</dbReference>
<protein>
    <submittedName>
        <fullName evidence="1">Pyruvate-flavodoxin oxidoreductase</fullName>
    </submittedName>
</protein>
<sequence length="97" mass="10956">ALNEDIDDEVKAVLKDWLDNKEVGEGSRERADKVIKVLEEDNSEICKIILSDKEFLVKRSQWIFGGDGWAYDIGYGGLDHVLASNENINVLVFDTEV</sequence>
<dbReference type="SUPFAM" id="SSF52518">
    <property type="entry name" value="Thiamin diphosphate-binding fold (THDP-binding)"/>
    <property type="match status" value="1"/>
</dbReference>
<accession>W1XU94</accession>
<dbReference type="GO" id="GO:0006979">
    <property type="term" value="P:response to oxidative stress"/>
    <property type="evidence" value="ECO:0007669"/>
    <property type="project" value="TreeGrafter"/>
</dbReference>
<name>W1XU94_9ZZZZ</name>
<gene>
    <name evidence="1" type="ORF">Q604_UNBC11867G0001</name>
</gene>
<dbReference type="EMBL" id="AZMM01011867">
    <property type="protein sequence ID" value="ETJ33686.1"/>
    <property type="molecule type" value="Genomic_DNA"/>
</dbReference>
<comment type="caution">
    <text evidence="1">The sequence shown here is derived from an EMBL/GenBank/DDBJ whole genome shotgun (WGS) entry which is preliminary data.</text>
</comment>
<proteinExistence type="predicted"/>